<reference evidence="3" key="3">
    <citation type="submission" date="2016-06" db="EMBL/GenBank/DDBJ databases">
        <authorList>
            <person name="Toshchakov V.S."/>
        </authorList>
    </citation>
    <scope>NUCLEOTIDE SEQUENCE [LARGE SCALE GENOMIC DNA]</scope>
    <source>
        <strain>PM4 (JCM 30641</strain>
        <strain evidence="3">\VKM B-2940)</strain>
    </source>
</reference>
<dbReference type="KEGG" id="cdiv:CPM_1305"/>
<name>A0A1N5VC02_9ARCH</name>
<evidence type="ECO:0000313" key="4">
    <source>
        <dbReference type="Proteomes" id="UP000195607"/>
    </source>
</evidence>
<organism evidence="1 4">
    <name type="scientific">Cuniculiplasma divulgatum</name>
    <dbReference type="NCBI Taxonomy" id="1673428"/>
    <lineage>
        <taxon>Archaea</taxon>
        <taxon>Methanobacteriati</taxon>
        <taxon>Thermoplasmatota</taxon>
        <taxon>Thermoplasmata</taxon>
        <taxon>Thermoplasmatales</taxon>
        <taxon>Cuniculiplasmataceae</taxon>
        <taxon>Cuniculiplasma</taxon>
    </lineage>
</organism>
<protein>
    <submittedName>
        <fullName evidence="1">Uncharacterized protein</fullName>
    </submittedName>
</protein>
<keyword evidence="3" id="KW-1185">Reference proteome</keyword>
<evidence type="ECO:0000313" key="3">
    <source>
        <dbReference type="Proteomes" id="UP000187822"/>
    </source>
</evidence>
<accession>A0A1N5VC02</accession>
<evidence type="ECO:0000313" key="1">
    <source>
        <dbReference type="EMBL" id="SIM70108.1"/>
    </source>
</evidence>
<dbReference type="GeneID" id="41588553"/>
<reference evidence="2" key="2">
    <citation type="submission" date="2016-06" db="EMBL/GenBank/DDBJ databases">
        <authorList>
            <person name="Olsen C.W."/>
            <person name="Carey S."/>
            <person name="Hinshaw L."/>
            <person name="Karasin A.I."/>
        </authorList>
    </citation>
    <scope>NUCLEOTIDE SEQUENCE [LARGE SCALE GENOMIC DNA]</scope>
    <source>
        <strain evidence="2">PM4</strain>
    </source>
</reference>
<dbReference type="Proteomes" id="UP000195607">
    <property type="component" value="Chromosome I"/>
</dbReference>
<dbReference type="STRING" id="1673428.CPM_1305"/>
<proteinExistence type="predicted"/>
<dbReference type="Proteomes" id="UP000187822">
    <property type="component" value="Chromosome I"/>
</dbReference>
<dbReference type="EMBL" id="LT719092">
    <property type="protein sequence ID" value="SJK85106.1"/>
    <property type="molecule type" value="Genomic_DNA"/>
</dbReference>
<dbReference type="EMBL" id="LT671858">
    <property type="protein sequence ID" value="SIM70108.1"/>
    <property type="molecule type" value="Genomic_DNA"/>
</dbReference>
<evidence type="ECO:0000313" key="2">
    <source>
        <dbReference type="EMBL" id="SJK85106.1"/>
    </source>
</evidence>
<gene>
    <name evidence="2" type="ORF">CPM_1305</name>
    <name evidence="1" type="ORF">CSP5_1306</name>
</gene>
<dbReference type="RefSeq" id="WP_077076424.1">
    <property type="nucleotide sequence ID" value="NZ_LT671858.1"/>
</dbReference>
<dbReference type="AlphaFoldDB" id="A0A1N5VC02"/>
<reference evidence="1 4" key="1">
    <citation type="submission" date="2016-04" db="EMBL/GenBank/DDBJ databases">
        <authorList>
            <person name="Evans L.H."/>
            <person name="Alamgir A."/>
            <person name="Owens N."/>
            <person name="Weber N.D."/>
            <person name="Virtaneva K."/>
            <person name="Barbian K."/>
            <person name="Babar A."/>
            <person name="Rosenke K."/>
        </authorList>
    </citation>
    <scope>NUCLEOTIDE SEQUENCE [LARGE SCALE GENOMIC DNA]</scope>
    <source>
        <strain evidence="1">S5</strain>
        <strain evidence="4">S5(T) (JCM 30642 \VKM B-2941)</strain>
    </source>
</reference>
<sequence>MESNQQQNSDLMFKAFYQYLLDAIISKNEYENHKSLQDALKSKQPQSIAEVDNLMVSLEKLLGDFKSTTVSGLFDDTEKEIQSLVGVSLEKFKRKLNDDYKNKINDLEGSMSASRTNSIKNIQAFLSMDFLKIIDANIFVKWIDGVYDAAVRYTAESAIEYDFSLNSRSSDLFKESLRFGFLEKGVKIPINSASNWAGKEAQIDYEKIDKFYMVSASINKGNLFVEFADPDSNAKVTFVMSRGNENSFLSIEYKDDNQTVDVTSIPALNNMLEIDKIQVPLDRIYGTLKEIESNKTKLIRLVEDGIDILSTGSFRKLAVKIIEIKKDALKSYINQIKERADKDKITVDNLREKLKLAGEFGVQIANILDLGPL</sequence>